<feature type="repeat" description="PPR" evidence="5">
    <location>
        <begin position="356"/>
        <end position="390"/>
    </location>
</feature>
<dbReference type="AlphaFoldDB" id="A0A6A4LMB3"/>
<dbReference type="PROSITE" id="PS01108">
    <property type="entry name" value="RIBOSOMAL_L24"/>
    <property type="match status" value="1"/>
</dbReference>
<dbReference type="HAMAP" id="MF_01326_B">
    <property type="entry name" value="Ribosomal_uL24_B"/>
    <property type="match status" value="1"/>
</dbReference>
<evidence type="ECO:0000313" key="9">
    <source>
        <dbReference type="Proteomes" id="UP000428333"/>
    </source>
</evidence>
<keyword evidence="2" id="KW-0677">Repeat</keyword>
<feature type="repeat" description="PPR" evidence="5">
    <location>
        <begin position="255"/>
        <end position="289"/>
    </location>
</feature>
<evidence type="ECO:0000256" key="5">
    <source>
        <dbReference type="PROSITE-ProRule" id="PRU00708"/>
    </source>
</evidence>
<feature type="repeat" description="PPR" evidence="5">
    <location>
        <begin position="91"/>
        <end position="126"/>
    </location>
</feature>
<dbReference type="SUPFAM" id="SSF50104">
    <property type="entry name" value="Translation proteins SH3-like domain"/>
    <property type="match status" value="1"/>
</dbReference>
<dbReference type="OrthoDB" id="185373at2759"/>
<evidence type="ECO:0000256" key="3">
    <source>
        <dbReference type="ARBA" id="ARBA00022980"/>
    </source>
</evidence>
<dbReference type="PANTHER" id="PTHR47926">
    <property type="entry name" value="PENTATRICOPEPTIDE REPEAT-CONTAINING PROTEIN"/>
    <property type="match status" value="1"/>
</dbReference>
<dbReference type="InterPro" id="IPR008991">
    <property type="entry name" value="Translation_prot_SH3-like_sf"/>
</dbReference>
<evidence type="ECO:0000256" key="6">
    <source>
        <dbReference type="RuleBase" id="RU003477"/>
    </source>
</evidence>
<feature type="non-terminal residue" evidence="8">
    <location>
        <position position="1"/>
    </location>
</feature>
<evidence type="ECO:0000256" key="2">
    <source>
        <dbReference type="ARBA" id="ARBA00022737"/>
    </source>
</evidence>
<evidence type="ECO:0000313" key="8">
    <source>
        <dbReference type="EMBL" id="KAE9456539.1"/>
    </source>
</evidence>
<evidence type="ECO:0000259" key="7">
    <source>
        <dbReference type="SMART" id="SM00739"/>
    </source>
</evidence>
<evidence type="ECO:0000256" key="1">
    <source>
        <dbReference type="ARBA" id="ARBA00010618"/>
    </source>
</evidence>
<keyword evidence="3 6" id="KW-0689">Ribosomal protein</keyword>
<dbReference type="InterPro" id="IPR005824">
    <property type="entry name" value="KOW"/>
</dbReference>
<dbReference type="GO" id="GO:0009451">
    <property type="term" value="P:RNA modification"/>
    <property type="evidence" value="ECO:0007669"/>
    <property type="project" value="InterPro"/>
</dbReference>
<feature type="repeat" description="PPR" evidence="5">
    <location>
        <begin position="224"/>
        <end position="254"/>
    </location>
</feature>
<evidence type="ECO:0000256" key="4">
    <source>
        <dbReference type="ARBA" id="ARBA00023274"/>
    </source>
</evidence>
<gene>
    <name evidence="8" type="ORF">C3L33_11622</name>
</gene>
<dbReference type="FunFam" id="1.25.40.10:FF:000184">
    <property type="entry name" value="Pentatricopeptide repeat-containing protein, chloroplastic"/>
    <property type="match status" value="1"/>
</dbReference>
<sequence length="828" mass="92709">MLKTIKNFNRCSSTPTLLQKPNYFTLTKQTIIDFLKTCSTLKQLESAYAVMVKTSANQDSFLANQFISIACSTFRRIDYAVLAITQMENPNGFVYNAMIRGFVHCSSYPFRGLLLYLEMLREQICPTSYTFGSIVKGCTLIYDLKLGEAVHGHVWKFGFASNLYVQTALIDFYSNLRRIDETRRVFDEMPERDVFASTTMLMAYARVGDLGSARRLFDEMPERNTASWNTMIDGYANVGDVEAAAVLFNEMPRRDLISWTTMINCYAQNKQYTEALTVFNEMKSQGINPDEVTMATVISACAHIGALDLGKEIQLYVMQNGFDLDVYLGSALIDMYAKCGSLDRSLVVFFKLQEKNLFCWNSVIEGLAVHGCAQEALAMFSRMEKENIKPNGVTFISVLSACTHAGLVEEGRKRFLSMSNDYSIPPEIQHYGCMVDLLCKAGLLEDALELIVGMPIEPNSVIWGALLSGCKLQNNLDIAQIAVNKLMTLEPNNSGYFTLLINMYAEANRWSEVGKVRSTMKVLGVEKTCPGSSWIEIDSRVHLFAASDKSHPCLGNIYVALCVLDEHMKLVGYQTEGGLIVLRWADAKTREKSFRCNASATELGQTEEEVPNPLRVAATMAAMAITLQSSFTSLSLSSNSSLGYRFSPTFCPPLVNSLFIVGLVVNCFYNKVVKPMQKPFVIEMKLKHWERKKCKPNSLPLLHKMHVKIGDTVKVISGRDKGKIGEITEIFKHNSTVIVNEINLKTKHVKSRGEDEPGQIITIEAPVHSSNVMLYSKEQNVASRVGHKILENGKRARYLIKTGEIIDTAENWKNVIKEREKTKVAAAS</sequence>
<reference evidence="8 9" key="1">
    <citation type="journal article" date="2019" name="Genome Biol. Evol.">
        <title>The Rhododendron genome and chromosomal organization provide insight into shared whole-genome duplications across the heath family (Ericaceae).</title>
        <authorList>
            <person name="Soza V.L."/>
            <person name="Lindsley D."/>
            <person name="Waalkes A."/>
            <person name="Ramage E."/>
            <person name="Patwardhan R.P."/>
            <person name="Burton J.N."/>
            <person name="Adey A."/>
            <person name="Kumar A."/>
            <person name="Qiu R."/>
            <person name="Shendure J."/>
            <person name="Hall B."/>
        </authorList>
    </citation>
    <scope>NUCLEOTIDE SEQUENCE [LARGE SCALE GENOMIC DNA]</scope>
    <source>
        <strain evidence="8">RSF 1966-606</strain>
    </source>
</reference>
<dbReference type="InterPro" id="IPR011990">
    <property type="entry name" value="TPR-like_helical_dom_sf"/>
</dbReference>
<dbReference type="InterPro" id="IPR002885">
    <property type="entry name" value="PPR_rpt"/>
</dbReference>
<keyword evidence="4 6" id="KW-0687">Ribonucleoprotein</keyword>
<dbReference type="Pfam" id="PF17136">
    <property type="entry name" value="ribosomal_L24"/>
    <property type="match status" value="1"/>
</dbReference>
<keyword evidence="9" id="KW-1185">Reference proteome</keyword>
<feature type="domain" description="KOW" evidence="7">
    <location>
        <begin position="706"/>
        <end position="733"/>
    </location>
</feature>
<dbReference type="InterPro" id="IPR046960">
    <property type="entry name" value="PPR_At4g14850-like_plant"/>
</dbReference>
<dbReference type="GO" id="GO:0005840">
    <property type="term" value="C:ribosome"/>
    <property type="evidence" value="ECO:0007669"/>
    <property type="project" value="UniProtKB-KW"/>
</dbReference>
<dbReference type="PROSITE" id="PS51375">
    <property type="entry name" value="PPR"/>
    <property type="match status" value="5"/>
</dbReference>
<dbReference type="NCBIfam" id="TIGR00756">
    <property type="entry name" value="PPR"/>
    <property type="match status" value="5"/>
</dbReference>
<dbReference type="Gene3D" id="1.25.40.10">
    <property type="entry name" value="Tetratricopeptide repeat domain"/>
    <property type="match status" value="4"/>
</dbReference>
<dbReference type="GO" id="GO:1990904">
    <property type="term" value="C:ribonucleoprotein complex"/>
    <property type="evidence" value="ECO:0007669"/>
    <property type="project" value="UniProtKB-KW"/>
</dbReference>
<dbReference type="InterPro" id="IPR057264">
    <property type="entry name" value="Ribosomal_uL24_C"/>
</dbReference>
<dbReference type="Gene3D" id="2.30.30.30">
    <property type="match status" value="1"/>
</dbReference>
<dbReference type="EMBL" id="QEFC01001721">
    <property type="protein sequence ID" value="KAE9456539.1"/>
    <property type="molecule type" value="Genomic_DNA"/>
</dbReference>
<dbReference type="Pfam" id="PF13041">
    <property type="entry name" value="PPR_2"/>
    <property type="match status" value="2"/>
</dbReference>
<dbReference type="Proteomes" id="UP000428333">
    <property type="component" value="Linkage Group LG07"/>
</dbReference>
<proteinExistence type="inferred from homology"/>
<dbReference type="GO" id="GO:0006412">
    <property type="term" value="P:translation"/>
    <property type="evidence" value="ECO:0007669"/>
    <property type="project" value="InterPro"/>
</dbReference>
<dbReference type="Pfam" id="PF20431">
    <property type="entry name" value="E_motif"/>
    <property type="match status" value="1"/>
</dbReference>
<comment type="caution">
    <text evidence="8">The sequence shown here is derived from an EMBL/GenBank/DDBJ whole genome shotgun (WGS) entry which is preliminary data.</text>
</comment>
<feature type="repeat" description="PPR" evidence="5">
    <location>
        <begin position="193"/>
        <end position="223"/>
    </location>
</feature>
<dbReference type="InterPro" id="IPR014722">
    <property type="entry name" value="Rib_uL2_dom2"/>
</dbReference>
<dbReference type="GO" id="GO:0003723">
    <property type="term" value="F:RNA binding"/>
    <property type="evidence" value="ECO:0007669"/>
    <property type="project" value="InterPro"/>
</dbReference>
<dbReference type="FunFam" id="1.25.40.10:FF:000348">
    <property type="entry name" value="Pentatricopeptide repeat-containing protein chloroplastic"/>
    <property type="match status" value="1"/>
</dbReference>
<dbReference type="NCBIfam" id="TIGR01079">
    <property type="entry name" value="rplX_bact"/>
    <property type="match status" value="1"/>
</dbReference>
<dbReference type="SUPFAM" id="SSF48452">
    <property type="entry name" value="TPR-like"/>
    <property type="match status" value="1"/>
</dbReference>
<protein>
    <recommendedName>
        <fullName evidence="7">KOW domain-containing protein</fullName>
    </recommendedName>
</protein>
<dbReference type="GO" id="GO:0003735">
    <property type="term" value="F:structural constituent of ribosome"/>
    <property type="evidence" value="ECO:0007669"/>
    <property type="project" value="InterPro"/>
</dbReference>
<dbReference type="PANTHER" id="PTHR47926:SF376">
    <property type="entry name" value="TETRATRICOPEPTIDE-LIKE HELICAL DOMAIN SUPERFAMILY"/>
    <property type="match status" value="1"/>
</dbReference>
<name>A0A6A4LMB3_9ERIC</name>
<dbReference type="InterPro" id="IPR005825">
    <property type="entry name" value="Ribosomal_uL24_CS"/>
</dbReference>
<organism evidence="8 9">
    <name type="scientific">Rhododendron williamsianum</name>
    <dbReference type="NCBI Taxonomy" id="262921"/>
    <lineage>
        <taxon>Eukaryota</taxon>
        <taxon>Viridiplantae</taxon>
        <taxon>Streptophyta</taxon>
        <taxon>Embryophyta</taxon>
        <taxon>Tracheophyta</taxon>
        <taxon>Spermatophyta</taxon>
        <taxon>Magnoliopsida</taxon>
        <taxon>eudicotyledons</taxon>
        <taxon>Gunneridae</taxon>
        <taxon>Pentapetalae</taxon>
        <taxon>asterids</taxon>
        <taxon>Ericales</taxon>
        <taxon>Ericaceae</taxon>
        <taxon>Ericoideae</taxon>
        <taxon>Rhodoreae</taxon>
        <taxon>Rhododendron</taxon>
    </lineage>
</organism>
<dbReference type="SMART" id="SM00739">
    <property type="entry name" value="KOW"/>
    <property type="match status" value="1"/>
</dbReference>
<dbReference type="Pfam" id="PF00467">
    <property type="entry name" value="KOW"/>
    <property type="match status" value="1"/>
</dbReference>
<comment type="similarity">
    <text evidence="1 6">Belongs to the universal ribosomal protein uL24 family.</text>
</comment>
<dbReference type="InterPro" id="IPR041988">
    <property type="entry name" value="Ribosomal_uL24_KOW"/>
</dbReference>
<accession>A0A6A4LMB3</accession>
<dbReference type="InterPro" id="IPR046848">
    <property type="entry name" value="E_motif"/>
</dbReference>
<dbReference type="InterPro" id="IPR003256">
    <property type="entry name" value="Ribosomal_uL24"/>
</dbReference>
<dbReference type="Pfam" id="PF01535">
    <property type="entry name" value="PPR"/>
    <property type="match status" value="3"/>
</dbReference>
<dbReference type="CDD" id="cd06089">
    <property type="entry name" value="KOW_RPL26"/>
    <property type="match status" value="1"/>
</dbReference>